<organism evidence="1 2">
    <name type="scientific">Elysia crispata</name>
    <name type="common">lettuce slug</name>
    <dbReference type="NCBI Taxonomy" id="231223"/>
    <lineage>
        <taxon>Eukaryota</taxon>
        <taxon>Metazoa</taxon>
        <taxon>Spiralia</taxon>
        <taxon>Lophotrochozoa</taxon>
        <taxon>Mollusca</taxon>
        <taxon>Gastropoda</taxon>
        <taxon>Heterobranchia</taxon>
        <taxon>Euthyneura</taxon>
        <taxon>Panpulmonata</taxon>
        <taxon>Sacoglossa</taxon>
        <taxon>Placobranchoidea</taxon>
        <taxon>Plakobranchidae</taxon>
        <taxon>Elysia</taxon>
    </lineage>
</organism>
<dbReference type="Proteomes" id="UP001283361">
    <property type="component" value="Unassembled WGS sequence"/>
</dbReference>
<accession>A0AAE0YPG6</accession>
<dbReference type="AlphaFoldDB" id="A0AAE0YPG6"/>
<keyword evidence="2" id="KW-1185">Reference proteome</keyword>
<evidence type="ECO:0000313" key="1">
    <source>
        <dbReference type="EMBL" id="KAK3752571.1"/>
    </source>
</evidence>
<protein>
    <submittedName>
        <fullName evidence="1">Uncharacterized protein</fullName>
    </submittedName>
</protein>
<gene>
    <name evidence="1" type="ORF">RRG08_066558</name>
</gene>
<name>A0AAE0YPG6_9GAST</name>
<evidence type="ECO:0000313" key="2">
    <source>
        <dbReference type="Proteomes" id="UP001283361"/>
    </source>
</evidence>
<proteinExistence type="predicted"/>
<reference evidence="1" key="1">
    <citation type="journal article" date="2023" name="G3 (Bethesda)">
        <title>A reference genome for the long-term kleptoplast-retaining sea slug Elysia crispata morphotype clarki.</title>
        <authorList>
            <person name="Eastman K.E."/>
            <person name="Pendleton A.L."/>
            <person name="Shaikh M.A."/>
            <person name="Suttiyut T."/>
            <person name="Ogas R."/>
            <person name="Tomko P."/>
            <person name="Gavelis G."/>
            <person name="Widhalm J.R."/>
            <person name="Wisecaver J.H."/>
        </authorList>
    </citation>
    <scope>NUCLEOTIDE SEQUENCE</scope>
    <source>
        <strain evidence="1">ECLA1</strain>
    </source>
</reference>
<comment type="caution">
    <text evidence="1">The sequence shown here is derived from an EMBL/GenBank/DDBJ whole genome shotgun (WGS) entry which is preliminary data.</text>
</comment>
<dbReference type="EMBL" id="JAWDGP010005756">
    <property type="protein sequence ID" value="KAK3752571.1"/>
    <property type="molecule type" value="Genomic_DNA"/>
</dbReference>
<sequence length="93" mass="10348">MHPLLDCPVAKQRQQVHLLWTGISNNNNSWTCRWTNMHLKQLQPQQLAPKVTQQPVETLCAGQILAPIAVCVFSGTVSAWSGLEELTVIRCVA</sequence>